<evidence type="ECO:0000256" key="1">
    <source>
        <dbReference type="ARBA" id="ARBA00001974"/>
    </source>
</evidence>
<evidence type="ECO:0000256" key="2">
    <source>
        <dbReference type="ARBA" id="ARBA00005349"/>
    </source>
</evidence>
<feature type="domain" description="FAD-binding" evidence="8">
    <location>
        <begin position="4"/>
        <end position="312"/>
    </location>
</feature>
<evidence type="ECO:0000256" key="7">
    <source>
        <dbReference type="SAM" id="MobiDB-lite"/>
    </source>
</evidence>
<dbReference type="GO" id="GO:0016705">
    <property type="term" value="F:oxidoreductase activity, acting on paired donors, with incorporation or reduction of molecular oxygen"/>
    <property type="evidence" value="ECO:0007669"/>
    <property type="project" value="InterPro"/>
</dbReference>
<protein>
    <recommendedName>
        <fullName evidence="8">FAD-binding domain-containing protein</fullName>
    </recommendedName>
</protein>
<comment type="caution">
    <text evidence="9">The sequence shown here is derived from an EMBL/GenBank/DDBJ whole genome shotgun (WGS) entry which is preliminary data.</text>
</comment>
<sequence>MRQEYDIAIIGGGMVGATLAVALSKKTTLSIALIESQDISPLSHEAPFDNRVSALTKTSEKILQHLGIWQKLPDKRITAFTDMTVWEDKDSELNFSSADMGETSLGTIIENTYLQHTAFSLCQECANIDVMYPMSAIALEDGDLTLDDGSIVKASLVVAADGANSVIKKMSAIETKGWSYKQKGIVCTVSTEKSHQFTARQRFLPQGPLAFLPLPDPKQCSIVWSVNDNNAERLLALSDEAFGAELESHFEERLGNIISIRGRQAFPLQLRHASQYYQQGVALVGDAAHTIHPLAGQGVNIGLLDAMSLVDVIFNAKDKNQDLGHISVLQRYQRLRRADNLLMQFSMDLFNRVFRSQILPVKWLRKTALSAVSRQRLLRNLFMQHAASRPFAQPNLINTNKASPHSDLANNQI</sequence>
<dbReference type="GO" id="GO:0004497">
    <property type="term" value="F:monooxygenase activity"/>
    <property type="evidence" value="ECO:0007669"/>
    <property type="project" value="UniProtKB-KW"/>
</dbReference>
<dbReference type="GO" id="GO:0071949">
    <property type="term" value="F:FAD binding"/>
    <property type="evidence" value="ECO:0007669"/>
    <property type="project" value="InterPro"/>
</dbReference>
<evidence type="ECO:0000256" key="4">
    <source>
        <dbReference type="ARBA" id="ARBA00022827"/>
    </source>
</evidence>
<keyword evidence="5" id="KW-0560">Oxidoreductase</keyword>
<dbReference type="GO" id="GO:0006744">
    <property type="term" value="P:ubiquinone biosynthetic process"/>
    <property type="evidence" value="ECO:0007669"/>
    <property type="project" value="InterPro"/>
</dbReference>
<keyword evidence="4" id="KW-0274">FAD</keyword>
<dbReference type="InterPro" id="IPR018168">
    <property type="entry name" value="Ubi_Hdrlase_CS"/>
</dbReference>
<dbReference type="PRINTS" id="PR00420">
    <property type="entry name" value="RNGMNOXGNASE"/>
</dbReference>
<evidence type="ECO:0000256" key="5">
    <source>
        <dbReference type="ARBA" id="ARBA00023002"/>
    </source>
</evidence>
<evidence type="ECO:0000256" key="6">
    <source>
        <dbReference type="ARBA" id="ARBA00023033"/>
    </source>
</evidence>
<feature type="region of interest" description="Disordered" evidence="7">
    <location>
        <begin position="393"/>
        <end position="413"/>
    </location>
</feature>
<dbReference type="InterPro" id="IPR002938">
    <property type="entry name" value="FAD-bd"/>
</dbReference>
<dbReference type="Pfam" id="PF01494">
    <property type="entry name" value="FAD_binding_3"/>
    <property type="match status" value="1"/>
</dbReference>
<dbReference type="PANTHER" id="PTHR43876">
    <property type="entry name" value="UBIQUINONE BIOSYNTHESIS MONOOXYGENASE COQ6, MITOCHONDRIAL"/>
    <property type="match status" value="1"/>
</dbReference>
<dbReference type="Gene3D" id="3.50.50.60">
    <property type="entry name" value="FAD/NAD(P)-binding domain"/>
    <property type="match status" value="2"/>
</dbReference>
<proteinExistence type="inferred from homology"/>
<accession>A0A0F9PVB1</accession>
<dbReference type="PANTHER" id="PTHR43876:SF7">
    <property type="entry name" value="UBIQUINONE BIOSYNTHESIS MONOOXYGENASE COQ6, MITOCHONDRIAL"/>
    <property type="match status" value="1"/>
</dbReference>
<dbReference type="SUPFAM" id="SSF51905">
    <property type="entry name" value="FAD/NAD(P)-binding domain"/>
    <property type="match status" value="1"/>
</dbReference>
<feature type="compositionally biased region" description="Polar residues" evidence="7">
    <location>
        <begin position="395"/>
        <end position="413"/>
    </location>
</feature>
<dbReference type="FunFam" id="3.50.50.60:FF:000021">
    <property type="entry name" value="Ubiquinone biosynthesis monooxygenase COQ6"/>
    <property type="match status" value="1"/>
</dbReference>
<dbReference type="PROSITE" id="PS01304">
    <property type="entry name" value="UBIH"/>
    <property type="match status" value="1"/>
</dbReference>
<keyword evidence="6" id="KW-0503">Monooxygenase</keyword>
<gene>
    <name evidence="9" type="ORF">LCGC14_0796580</name>
</gene>
<evidence type="ECO:0000259" key="8">
    <source>
        <dbReference type="Pfam" id="PF01494"/>
    </source>
</evidence>
<comment type="similarity">
    <text evidence="2">Belongs to the UbiH/COQ6 family.</text>
</comment>
<dbReference type="InterPro" id="IPR051205">
    <property type="entry name" value="UbiH/COQ6_monooxygenase"/>
</dbReference>
<organism evidence="9">
    <name type="scientific">marine sediment metagenome</name>
    <dbReference type="NCBI Taxonomy" id="412755"/>
    <lineage>
        <taxon>unclassified sequences</taxon>
        <taxon>metagenomes</taxon>
        <taxon>ecological metagenomes</taxon>
    </lineage>
</organism>
<keyword evidence="3" id="KW-0285">Flavoprotein</keyword>
<dbReference type="NCBIfam" id="TIGR01988">
    <property type="entry name" value="Ubi-OHases"/>
    <property type="match status" value="1"/>
</dbReference>
<evidence type="ECO:0000256" key="3">
    <source>
        <dbReference type="ARBA" id="ARBA00022630"/>
    </source>
</evidence>
<dbReference type="InterPro" id="IPR036188">
    <property type="entry name" value="FAD/NAD-bd_sf"/>
</dbReference>
<reference evidence="9" key="1">
    <citation type="journal article" date="2015" name="Nature">
        <title>Complex archaea that bridge the gap between prokaryotes and eukaryotes.</title>
        <authorList>
            <person name="Spang A."/>
            <person name="Saw J.H."/>
            <person name="Jorgensen S.L."/>
            <person name="Zaremba-Niedzwiedzka K."/>
            <person name="Martijn J."/>
            <person name="Lind A.E."/>
            <person name="van Eijk R."/>
            <person name="Schleper C."/>
            <person name="Guy L."/>
            <person name="Ettema T.J."/>
        </authorList>
    </citation>
    <scope>NUCLEOTIDE SEQUENCE</scope>
</reference>
<dbReference type="EMBL" id="LAZR01002125">
    <property type="protein sequence ID" value="KKN34139.1"/>
    <property type="molecule type" value="Genomic_DNA"/>
</dbReference>
<name>A0A0F9PVB1_9ZZZZ</name>
<evidence type="ECO:0000313" key="9">
    <source>
        <dbReference type="EMBL" id="KKN34139.1"/>
    </source>
</evidence>
<dbReference type="AlphaFoldDB" id="A0A0F9PVB1"/>
<dbReference type="InterPro" id="IPR010971">
    <property type="entry name" value="UbiH/COQ6"/>
</dbReference>
<comment type="cofactor">
    <cofactor evidence="1">
        <name>FAD</name>
        <dbReference type="ChEBI" id="CHEBI:57692"/>
    </cofactor>
</comment>